<keyword evidence="2" id="KW-0732">Signal</keyword>
<evidence type="ECO:0000256" key="2">
    <source>
        <dbReference type="SAM" id="SignalP"/>
    </source>
</evidence>
<feature type="chain" id="PRO_5027746278" description="Extracellular membrane protein CFEM domain-containing protein" evidence="2">
    <location>
        <begin position="19"/>
        <end position="277"/>
    </location>
</feature>
<protein>
    <recommendedName>
        <fullName evidence="5">Extracellular membrane protein CFEM domain-containing protein</fullName>
    </recommendedName>
</protein>
<gene>
    <name evidence="4" type="ORF">PgNI_10643</name>
</gene>
<proteinExistence type="predicted"/>
<keyword evidence="3" id="KW-1185">Reference proteome</keyword>
<reference evidence="3 4" key="1">
    <citation type="journal article" date="2019" name="Mol. Biol. Evol.">
        <title>Blast fungal genomes show frequent chromosomal changes, gene gains and losses, and effector gene turnover.</title>
        <authorList>
            <person name="Gomez Luciano L.B."/>
            <person name="Jason Tsai I."/>
            <person name="Chuma I."/>
            <person name="Tosa Y."/>
            <person name="Chen Y.H."/>
            <person name="Li J.Y."/>
            <person name="Li M.Y."/>
            <person name="Jade Lu M.Y."/>
            <person name="Nakayashiki H."/>
            <person name="Li W.H."/>
        </authorList>
    </citation>
    <scope>NUCLEOTIDE SEQUENCE [LARGE SCALE GENOMIC DNA]</scope>
    <source>
        <strain evidence="3 4">NI907</strain>
    </source>
</reference>
<dbReference type="OrthoDB" id="5244855at2759"/>
<organism evidence="3 4">
    <name type="scientific">Pyricularia grisea</name>
    <name type="common">Crabgrass-specific blast fungus</name>
    <name type="synonym">Magnaporthe grisea</name>
    <dbReference type="NCBI Taxonomy" id="148305"/>
    <lineage>
        <taxon>Eukaryota</taxon>
        <taxon>Fungi</taxon>
        <taxon>Dikarya</taxon>
        <taxon>Ascomycota</taxon>
        <taxon>Pezizomycotina</taxon>
        <taxon>Sordariomycetes</taxon>
        <taxon>Sordariomycetidae</taxon>
        <taxon>Magnaporthales</taxon>
        <taxon>Pyriculariaceae</taxon>
        <taxon>Pyricularia</taxon>
    </lineage>
</organism>
<evidence type="ECO:0008006" key="5">
    <source>
        <dbReference type="Google" id="ProtNLM"/>
    </source>
</evidence>
<name>A0A6P8AYK2_PYRGI</name>
<accession>A0A6P8AYK2</accession>
<evidence type="ECO:0000313" key="3">
    <source>
        <dbReference type="Proteomes" id="UP000515153"/>
    </source>
</evidence>
<feature type="region of interest" description="Disordered" evidence="1">
    <location>
        <begin position="128"/>
        <end position="155"/>
    </location>
</feature>
<dbReference type="RefSeq" id="XP_030979993.1">
    <property type="nucleotide sequence ID" value="XM_031130616.1"/>
</dbReference>
<evidence type="ECO:0000313" key="4">
    <source>
        <dbReference type="RefSeq" id="XP_030979993.1"/>
    </source>
</evidence>
<sequence>MKAATITAILAPAAMANAEWWGGAPGCAATCMSSAWNNANSWPSATSFCATPTPTVAACVSTACAATPTAWSSFSAMSSNLCSQWSSCTASGSDAVRTITATGGTWGGGWFNDAARGWDDASRKEWEDKWKSRGGPGGPFPWKRDGPQFGPGGPKALTSGQVYTVTGCDWNDGYWGGFGWGAGFGGPWGWGTGWTAMATSTGLVTRTITSNGAVVTTTEAATIGVAVSGTVTTTSTFGFVQAQATATGSSDAGRVAANGAKVVGAVLGGVVGVAALL</sequence>
<reference evidence="4" key="2">
    <citation type="submission" date="2019-10" db="EMBL/GenBank/DDBJ databases">
        <authorList>
            <consortium name="NCBI Genome Project"/>
        </authorList>
    </citation>
    <scope>NUCLEOTIDE SEQUENCE</scope>
    <source>
        <strain evidence="4">NI907</strain>
    </source>
</reference>
<evidence type="ECO:0000256" key="1">
    <source>
        <dbReference type="SAM" id="MobiDB-lite"/>
    </source>
</evidence>
<dbReference type="Proteomes" id="UP000515153">
    <property type="component" value="Chromosome VII"/>
</dbReference>
<feature type="signal peptide" evidence="2">
    <location>
        <begin position="1"/>
        <end position="18"/>
    </location>
</feature>
<dbReference type="GeneID" id="41965522"/>
<dbReference type="KEGG" id="pgri:PgNI_10643"/>
<reference evidence="4" key="3">
    <citation type="submission" date="2025-08" db="UniProtKB">
        <authorList>
            <consortium name="RefSeq"/>
        </authorList>
    </citation>
    <scope>IDENTIFICATION</scope>
    <source>
        <strain evidence="4">NI907</strain>
    </source>
</reference>
<dbReference type="AlphaFoldDB" id="A0A6P8AYK2"/>